<evidence type="ECO:0000313" key="2">
    <source>
        <dbReference type="Proteomes" id="UP000297716"/>
    </source>
</evidence>
<comment type="caution">
    <text evidence="1">The sequence shown here is derived from an EMBL/GenBank/DDBJ whole genome shotgun (WGS) entry which is preliminary data.</text>
</comment>
<gene>
    <name evidence="1" type="ORF">E0Z10_g1026</name>
</gene>
<dbReference type="EMBL" id="SKBN01000010">
    <property type="protein sequence ID" value="TGJ87762.1"/>
    <property type="molecule type" value="Genomic_DNA"/>
</dbReference>
<name>A0A4Z0ZFZ9_9PEZI</name>
<reference evidence="1 2" key="1">
    <citation type="submission" date="2019-03" db="EMBL/GenBank/DDBJ databases">
        <title>Draft genome sequence of Xylaria hypoxylon DSM 108379, a ubiquitous saprotrophic-parasitic fungi on hardwood.</title>
        <authorList>
            <person name="Buettner E."/>
            <person name="Leonhardt S."/>
            <person name="Gebauer A.M."/>
            <person name="Liers C."/>
            <person name="Hofrichter M."/>
            <person name="Kellner H."/>
        </authorList>
    </citation>
    <scope>NUCLEOTIDE SEQUENCE [LARGE SCALE GENOMIC DNA]</scope>
    <source>
        <strain evidence="1 2">DSM 108379</strain>
    </source>
</reference>
<dbReference type="AlphaFoldDB" id="A0A4Z0ZFZ9"/>
<evidence type="ECO:0000313" key="1">
    <source>
        <dbReference type="EMBL" id="TGJ87762.1"/>
    </source>
</evidence>
<sequence length="155" mass="16934">MPTLTRNELLAAAKAFCDSFAQKKSLDEVLSHFSSPSPTGGGAEIIVHEHGLPQLAPFLGRDFRGLEGAREYFETVGEYLSYEDMRFVEFIADASLGSEEHWGPSEDGDGGKVVARGKARFTWTRLLRRYEVWADSGAAYLASRGELGSAGDQKG</sequence>
<dbReference type="Proteomes" id="UP000297716">
    <property type="component" value="Unassembled WGS sequence"/>
</dbReference>
<protein>
    <recommendedName>
        <fullName evidence="3">SnoaL-like domain-containing protein</fullName>
    </recommendedName>
</protein>
<dbReference type="OrthoDB" id="3352776at2759"/>
<keyword evidence="2" id="KW-1185">Reference proteome</keyword>
<organism evidence="1 2">
    <name type="scientific">Xylaria hypoxylon</name>
    <dbReference type="NCBI Taxonomy" id="37992"/>
    <lineage>
        <taxon>Eukaryota</taxon>
        <taxon>Fungi</taxon>
        <taxon>Dikarya</taxon>
        <taxon>Ascomycota</taxon>
        <taxon>Pezizomycotina</taxon>
        <taxon>Sordariomycetes</taxon>
        <taxon>Xylariomycetidae</taxon>
        <taxon>Xylariales</taxon>
        <taxon>Xylariaceae</taxon>
        <taxon>Xylaria</taxon>
    </lineage>
</organism>
<proteinExistence type="predicted"/>
<evidence type="ECO:0008006" key="3">
    <source>
        <dbReference type="Google" id="ProtNLM"/>
    </source>
</evidence>
<dbReference type="STRING" id="37992.A0A4Z0ZFZ9"/>
<accession>A0A4Z0ZFZ9</accession>